<proteinExistence type="predicted"/>
<evidence type="ECO:0000313" key="5">
    <source>
        <dbReference type="Proteomes" id="UP000321947"/>
    </source>
</evidence>
<feature type="region of interest" description="Disordered" evidence="1">
    <location>
        <begin position="65"/>
        <end position="95"/>
    </location>
</feature>
<name>A0A5A7V8I6_CUCMM</name>
<organism evidence="2 4">
    <name type="scientific">Cucumis melo var. makuwa</name>
    <name type="common">Oriental melon</name>
    <dbReference type="NCBI Taxonomy" id="1194695"/>
    <lineage>
        <taxon>Eukaryota</taxon>
        <taxon>Viridiplantae</taxon>
        <taxon>Streptophyta</taxon>
        <taxon>Embryophyta</taxon>
        <taxon>Tracheophyta</taxon>
        <taxon>Spermatophyta</taxon>
        <taxon>Magnoliopsida</taxon>
        <taxon>eudicotyledons</taxon>
        <taxon>Gunneridae</taxon>
        <taxon>Pentapetalae</taxon>
        <taxon>rosids</taxon>
        <taxon>fabids</taxon>
        <taxon>Cucurbitales</taxon>
        <taxon>Cucurbitaceae</taxon>
        <taxon>Benincaseae</taxon>
        <taxon>Cucumis</taxon>
    </lineage>
</organism>
<evidence type="ECO:0000313" key="2">
    <source>
        <dbReference type="EMBL" id="KAA0063514.1"/>
    </source>
</evidence>
<evidence type="ECO:0000313" key="3">
    <source>
        <dbReference type="EMBL" id="TYJ97841.1"/>
    </source>
</evidence>
<dbReference type="AlphaFoldDB" id="A0A5A7V8I6"/>
<dbReference type="EMBL" id="SSTE01002358">
    <property type="protein sequence ID" value="KAA0063514.1"/>
    <property type="molecule type" value="Genomic_DNA"/>
</dbReference>
<reference evidence="4 5" key="1">
    <citation type="submission" date="2019-08" db="EMBL/GenBank/DDBJ databases">
        <title>Draft genome sequences of two oriental melons (Cucumis melo L. var makuwa).</title>
        <authorList>
            <person name="Kwon S.-Y."/>
        </authorList>
    </citation>
    <scope>NUCLEOTIDE SEQUENCE [LARGE SCALE GENOMIC DNA]</scope>
    <source>
        <strain evidence="5">cv. Chang Bougi</strain>
        <strain evidence="4">cv. SW 3</strain>
        <tissue evidence="2">Leaf</tissue>
    </source>
</reference>
<accession>A0A5A7V8I6</accession>
<gene>
    <name evidence="3" type="ORF">E5676_scaffold285G00520</name>
    <name evidence="2" type="ORF">E6C27_scaffold329G00180</name>
</gene>
<dbReference type="Proteomes" id="UP000321393">
    <property type="component" value="Unassembled WGS sequence"/>
</dbReference>
<evidence type="ECO:0000313" key="4">
    <source>
        <dbReference type="Proteomes" id="UP000321393"/>
    </source>
</evidence>
<protein>
    <submittedName>
        <fullName evidence="2">Phosphopantothenoylcysteine decarboxylase subunit VHS3-like</fullName>
    </submittedName>
</protein>
<sequence>MELDCVSFVERTMWERSVLEAMAVETVFTTANSLACLLAVAGAMLNIANGTPGLAAIEERFPFSELHKKERPDQENKDATSQEEEVRISIGPPNC</sequence>
<evidence type="ECO:0000256" key="1">
    <source>
        <dbReference type="SAM" id="MobiDB-lite"/>
    </source>
</evidence>
<dbReference type="Proteomes" id="UP000321947">
    <property type="component" value="Unassembled WGS sequence"/>
</dbReference>
<comment type="caution">
    <text evidence="2">The sequence shown here is derived from an EMBL/GenBank/DDBJ whole genome shotgun (WGS) entry which is preliminary data.</text>
</comment>
<dbReference type="EMBL" id="SSTD01018577">
    <property type="protein sequence ID" value="TYJ97841.1"/>
    <property type="molecule type" value="Genomic_DNA"/>
</dbReference>
<dbReference type="OrthoDB" id="1742118at2759"/>
<feature type="compositionally biased region" description="Basic and acidic residues" evidence="1">
    <location>
        <begin position="65"/>
        <end position="87"/>
    </location>
</feature>